<dbReference type="RefSeq" id="WP_112280467.1">
    <property type="nucleotide sequence ID" value="NZ_MASW01000001.1"/>
</dbReference>
<comment type="caution">
    <text evidence="1">The sequence shown here is derived from an EMBL/GenBank/DDBJ whole genome shotgun (WGS) entry which is preliminary data.</text>
</comment>
<proteinExistence type="predicted"/>
<dbReference type="Proteomes" id="UP000249915">
    <property type="component" value="Unassembled WGS sequence"/>
</dbReference>
<keyword evidence="2" id="KW-1185">Reference proteome</keyword>
<sequence>MIGLAVTFAVLGAACSAVGAQWQHRGVRAETTESGLTLRKLGRLVRNPQWLRGFGVLFACAVLQVLALTFAPVTVVAPIVVLALPMVALLNARELDVAGWVAVAATTAAIAVFVARTAGEVTEREVTPASVFVAGQAVGLGVALLCLLAALGRGVLRCVALAMAAGAAYGLVAVLVRDVTYTVRVEGVSQLPVVSLAGLVVAFLTGSWLIQLGYAAGPPDVVVGAQTMVNPAVATAIGFAVLGEAGGITAEFVTTLAVCGAIAVTGIVVLARHHPDAIERRGLRRRAYRAPSP</sequence>
<dbReference type="PANTHER" id="PTHR40761">
    <property type="entry name" value="CONSERVED INTEGRAL MEMBRANE ALANINE VALINE AND LEUCINE RICH PROTEIN-RELATED"/>
    <property type="match status" value="1"/>
</dbReference>
<dbReference type="PANTHER" id="PTHR40761:SF1">
    <property type="entry name" value="CONSERVED INTEGRAL MEMBRANE ALANINE VALINE AND LEUCINE RICH PROTEIN-RELATED"/>
    <property type="match status" value="1"/>
</dbReference>
<dbReference type="NCBIfam" id="NF038012">
    <property type="entry name" value="DMT_1"/>
    <property type="match status" value="1"/>
</dbReference>
<dbReference type="AlphaFoldDB" id="A0A2V4BEG5"/>
<evidence type="ECO:0000313" key="1">
    <source>
        <dbReference type="EMBL" id="PXY32439.1"/>
    </source>
</evidence>
<accession>A0A2V4BEG5</accession>
<reference evidence="1 2" key="1">
    <citation type="submission" date="2016-07" db="EMBL/GenBank/DDBJ databases">
        <title>Draft genome sequence of Prauserella muralis DSM 45305, isolated from a mould-covered wall in an indoor environment.</title>
        <authorList>
            <person name="Ruckert C."/>
            <person name="Albersmeier A."/>
            <person name="Jiang C.-L."/>
            <person name="Jiang Y."/>
            <person name="Kalinowski J."/>
            <person name="Schneider O."/>
            <person name="Winkler A."/>
            <person name="Zotchev S.B."/>
        </authorList>
    </citation>
    <scope>NUCLEOTIDE SEQUENCE [LARGE SCALE GENOMIC DNA]</scope>
    <source>
        <strain evidence="1 2">DSM 45305</strain>
    </source>
</reference>
<name>A0A2V4BEG5_9PSEU</name>
<dbReference type="EMBL" id="MASW01000001">
    <property type="protein sequence ID" value="PXY32439.1"/>
    <property type="molecule type" value="Genomic_DNA"/>
</dbReference>
<organism evidence="1 2">
    <name type="scientific">Prauserella muralis</name>
    <dbReference type="NCBI Taxonomy" id="588067"/>
    <lineage>
        <taxon>Bacteria</taxon>
        <taxon>Bacillati</taxon>
        <taxon>Actinomycetota</taxon>
        <taxon>Actinomycetes</taxon>
        <taxon>Pseudonocardiales</taxon>
        <taxon>Pseudonocardiaceae</taxon>
        <taxon>Prauserella</taxon>
    </lineage>
</organism>
<evidence type="ECO:0000313" key="2">
    <source>
        <dbReference type="Proteomes" id="UP000249915"/>
    </source>
</evidence>
<dbReference type="OrthoDB" id="5187629at2"/>
<gene>
    <name evidence="1" type="ORF">BAY60_09260</name>
</gene>
<protein>
    <submittedName>
        <fullName evidence="1">Uncharacterized protein</fullName>
    </submittedName>
</protein>